<protein>
    <submittedName>
        <fullName evidence="1">Uncharacterized protein</fullName>
    </submittedName>
</protein>
<sequence length="131" mass="14586">MKLHLINWDTITSKKAQGGLGIHKAEIKNRANHTTLIRGLSHVYMEQIRVADAMGKEGMKKQHFDNVEVLLVPPVFVQKIVEADTLGTMYVRHLNTLFGISQGRDMAQTNTTTTNVQLNTAEAQDSIGENT</sequence>
<accession>A0AAV9LHK1</accession>
<organism evidence="1 2">
    <name type="scientific">Solanum pinnatisectum</name>
    <name type="common">tansyleaf nightshade</name>
    <dbReference type="NCBI Taxonomy" id="50273"/>
    <lineage>
        <taxon>Eukaryota</taxon>
        <taxon>Viridiplantae</taxon>
        <taxon>Streptophyta</taxon>
        <taxon>Embryophyta</taxon>
        <taxon>Tracheophyta</taxon>
        <taxon>Spermatophyta</taxon>
        <taxon>Magnoliopsida</taxon>
        <taxon>eudicotyledons</taxon>
        <taxon>Gunneridae</taxon>
        <taxon>Pentapetalae</taxon>
        <taxon>asterids</taxon>
        <taxon>lamiids</taxon>
        <taxon>Solanales</taxon>
        <taxon>Solanaceae</taxon>
        <taxon>Solanoideae</taxon>
        <taxon>Solaneae</taxon>
        <taxon>Solanum</taxon>
    </lineage>
</organism>
<evidence type="ECO:0000313" key="1">
    <source>
        <dbReference type="EMBL" id="KAK4723852.1"/>
    </source>
</evidence>
<comment type="caution">
    <text evidence="1">The sequence shown here is derived from an EMBL/GenBank/DDBJ whole genome shotgun (WGS) entry which is preliminary data.</text>
</comment>
<keyword evidence="2" id="KW-1185">Reference proteome</keyword>
<dbReference type="EMBL" id="JAWPEI010000006">
    <property type="protein sequence ID" value="KAK4723852.1"/>
    <property type="molecule type" value="Genomic_DNA"/>
</dbReference>
<gene>
    <name evidence="1" type="ORF">R3W88_026631</name>
</gene>
<dbReference type="AlphaFoldDB" id="A0AAV9LHK1"/>
<proteinExistence type="predicted"/>
<dbReference type="Proteomes" id="UP001311915">
    <property type="component" value="Unassembled WGS sequence"/>
</dbReference>
<name>A0AAV9LHK1_9SOLN</name>
<evidence type="ECO:0000313" key="2">
    <source>
        <dbReference type="Proteomes" id="UP001311915"/>
    </source>
</evidence>
<reference evidence="1 2" key="1">
    <citation type="submission" date="2023-10" db="EMBL/GenBank/DDBJ databases">
        <title>Genome-Wide Identification Analysis in wild type Solanum Pinnatisectum Reveals Some Genes Defensing Phytophthora Infestans.</title>
        <authorList>
            <person name="Sun C."/>
        </authorList>
    </citation>
    <scope>NUCLEOTIDE SEQUENCE [LARGE SCALE GENOMIC DNA]</scope>
    <source>
        <strain evidence="1">LQN</strain>
        <tissue evidence="1">Leaf</tissue>
    </source>
</reference>